<dbReference type="InterPro" id="IPR006860">
    <property type="entry name" value="FecR"/>
</dbReference>
<feature type="domain" description="Protein FecR C-terminal" evidence="3">
    <location>
        <begin position="272"/>
        <end position="339"/>
    </location>
</feature>
<dbReference type="InterPro" id="IPR032508">
    <property type="entry name" value="FecR_C"/>
</dbReference>
<evidence type="ECO:0000313" key="4">
    <source>
        <dbReference type="EMBL" id="MFC0514148.1"/>
    </source>
</evidence>
<keyword evidence="1" id="KW-0812">Transmembrane</keyword>
<dbReference type="PANTHER" id="PTHR30273">
    <property type="entry name" value="PERIPLASMIC SIGNAL SENSOR AND SIGMA FACTOR ACTIVATOR FECR-RELATED"/>
    <property type="match status" value="1"/>
</dbReference>
<dbReference type="Gene3D" id="3.55.50.30">
    <property type="match status" value="1"/>
</dbReference>
<dbReference type="Pfam" id="PF04773">
    <property type="entry name" value="FecR"/>
    <property type="match status" value="1"/>
</dbReference>
<dbReference type="Proteomes" id="UP001589828">
    <property type="component" value="Unassembled WGS sequence"/>
</dbReference>
<proteinExistence type="predicted"/>
<evidence type="ECO:0000256" key="1">
    <source>
        <dbReference type="SAM" id="Phobius"/>
    </source>
</evidence>
<keyword evidence="1" id="KW-1133">Transmembrane helix</keyword>
<keyword evidence="5" id="KW-1185">Reference proteome</keyword>
<dbReference type="PIRSF" id="PIRSF018266">
    <property type="entry name" value="FecR"/>
    <property type="match status" value="1"/>
</dbReference>
<evidence type="ECO:0000259" key="2">
    <source>
        <dbReference type="Pfam" id="PF04773"/>
    </source>
</evidence>
<dbReference type="PANTHER" id="PTHR30273:SF2">
    <property type="entry name" value="PROTEIN FECR"/>
    <property type="match status" value="1"/>
</dbReference>
<dbReference type="InterPro" id="IPR012373">
    <property type="entry name" value="Ferrdict_sens_TM"/>
</dbReference>
<dbReference type="Gene3D" id="2.60.120.1440">
    <property type="match status" value="1"/>
</dbReference>
<accession>A0ABV6L3V6</accession>
<dbReference type="RefSeq" id="WP_377022002.1">
    <property type="nucleotide sequence ID" value="NZ_JBHLTS010000019.1"/>
</dbReference>
<evidence type="ECO:0000259" key="3">
    <source>
        <dbReference type="Pfam" id="PF16344"/>
    </source>
</evidence>
<feature type="domain" description="FecR protein" evidence="2">
    <location>
        <begin position="123"/>
        <end position="224"/>
    </location>
</feature>
<comment type="caution">
    <text evidence="4">The sequence shown here is derived from an EMBL/GenBank/DDBJ whole genome shotgun (WGS) entry which is preliminary data.</text>
</comment>
<reference evidence="4 5" key="1">
    <citation type="submission" date="2024-09" db="EMBL/GenBank/DDBJ databases">
        <authorList>
            <person name="Sun Q."/>
            <person name="Mori K."/>
        </authorList>
    </citation>
    <scope>NUCLEOTIDE SEQUENCE [LARGE SCALE GENOMIC DNA]</scope>
    <source>
        <strain evidence="4 5">NCAIM B.02415</strain>
    </source>
</reference>
<dbReference type="EMBL" id="JBHLTS010000019">
    <property type="protein sequence ID" value="MFC0514148.1"/>
    <property type="molecule type" value="Genomic_DNA"/>
</dbReference>
<sequence length="344" mass="39136">MQIAKYSNYTLPDFLEDDDFLRFVINPSLNDTFFWQQVVAAYPQQKEIIAEASKIITAYRKQDVFTNEENQSKVWLRIESSLQKGEVKTKIFTLNRFLRVAAMLLLISSIGIALWLIKGRPNEIDTTYGELSTVTLPDGSTVVLNGNSKLTYSNNWDKNSREVWISGEGLFNVKHINKDPSHIKPSERFIVHCPDMDIEVLGTTFNVRSRHNKTNVGLVQGKIRLDYVDAASGKQSIIMKPGDYVQHAYKKALTRMILPVPEKITKWTKHQLLFNDATLAQISEIMTDDYGYHVDFSSPDLANLKIEGEISVPNVDELIETISTTLPVKIIRTDKNITITKLNP</sequence>
<keyword evidence="1" id="KW-0472">Membrane</keyword>
<protein>
    <submittedName>
        <fullName evidence="4">FecR family protein</fullName>
    </submittedName>
</protein>
<organism evidence="4 5">
    <name type="scientific">Mucilaginibacter angelicae</name>
    <dbReference type="NCBI Taxonomy" id="869718"/>
    <lineage>
        <taxon>Bacteria</taxon>
        <taxon>Pseudomonadati</taxon>
        <taxon>Bacteroidota</taxon>
        <taxon>Sphingobacteriia</taxon>
        <taxon>Sphingobacteriales</taxon>
        <taxon>Sphingobacteriaceae</taxon>
        <taxon>Mucilaginibacter</taxon>
    </lineage>
</organism>
<name>A0ABV6L3V6_9SPHI</name>
<dbReference type="Pfam" id="PF16344">
    <property type="entry name" value="FecR_C"/>
    <property type="match status" value="1"/>
</dbReference>
<evidence type="ECO:0000313" key="5">
    <source>
        <dbReference type="Proteomes" id="UP001589828"/>
    </source>
</evidence>
<gene>
    <name evidence="4" type="ORF">ACFFGT_08060</name>
</gene>
<feature type="transmembrane region" description="Helical" evidence="1">
    <location>
        <begin position="97"/>
        <end position="117"/>
    </location>
</feature>